<dbReference type="EMBL" id="BGZK01002229">
    <property type="protein sequence ID" value="GBP91993.1"/>
    <property type="molecule type" value="Genomic_DNA"/>
</dbReference>
<gene>
    <name evidence="2" type="ORF">EVAR_64152_1</name>
</gene>
<feature type="compositionally biased region" description="Basic and acidic residues" evidence="1">
    <location>
        <begin position="1"/>
        <end position="15"/>
    </location>
</feature>
<comment type="caution">
    <text evidence="2">The sequence shown here is derived from an EMBL/GenBank/DDBJ whole genome shotgun (WGS) entry which is preliminary data.</text>
</comment>
<organism evidence="2 3">
    <name type="scientific">Eumeta variegata</name>
    <name type="common">Bagworm moth</name>
    <name type="synonym">Eumeta japonica</name>
    <dbReference type="NCBI Taxonomy" id="151549"/>
    <lineage>
        <taxon>Eukaryota</taxon>
        <taxon>Metazoa</taxon>
        <taxon>Ecdysozoa</taxon>
        <taxon>Arthropoda</taxon>
        <taxon>Hexapoda</taxon>
        <taxon>Insecta</taxon>
        <taxon>Pterygota</taxon>
        <taxon>Neoptera</taxon>
        <taxon>Endopterygota</taxon>
        <taxon>Lepidoptera</taxon>
        <taxon>Glossata</taxon>
        <taxon>Ditrysia</taxon>
        <taxon>Tineoidea</taxon>
        <taxon>Psychidae</taxon>
        <taxon>Oiketicinae</taxon>
        <taxon>Eumeta</taxon>
    </lineage>
</organism>
<feature type="compositionally biased region" description="Basic residues" evidence="1">
    <location>
        <begin position="16"/>
        <end position="27"/>
    </location>
</feature>
<protein>
    <submittedName>
        <fullName evidence="2">Uncharacterized protein</fullName>
    </submittedName>
</protein>
<feature type="region of interest" description="Disordered" evidence="1">
    <location>
        <begin position="1"/>
        <end position="31"/>
    </location>
</feature>
<accession>A0A4C1ZYP6</accession>
<dbReference type="Proteomes" id="UP000299102">
    <property type="component" value="Unassembled WGS sequence"/>
</dbReference>
<evidence type="ECO:0000256" key="1">
    <source>
        <dbReference type="SAM" id="MobiDB-lite"/>
    </source>
</evidence>
<evidence type="ECO:0000313" key="3">
    <source>
        <dbReference type="Proteomes" id="UP000299102"/>
    </source>
</evidence>
<keyword evidence="3" id="KW-1185">Reference proteome</keyword>
<name>A0A4C1ZYP6_EUMVA</name>
<sequence length="91" mass="10471">MQETSDRIHQREGLRLQHKRESRRMKTPKGAYNTNVTRIGHKRGSDETARCFHPSLQTESAVTIFESWQLVKCKNSISCRAPGPAYVRDTV</sequence>
<reference evidence="2 3" key="1">
    <citation type="journal article" date="2019" name="Commun. Biol.">
        <title>The bagworm genome reveals a unique fibroin gene that provides high tensile strength.</title>
        <authorList>
            <person name="Kono N."/>
            <person name="Nakamura H."/>
            <person name="Ohtoshi R."/>
            <person name="Tomita M."/>
            <person name="Numata K."/>
            <person name="Arakawa K."/>
        </authorList>
    </citation>
    <scope>NUCLEOTIDE SEQUENCE [LARGE SCALE GENOMIC DNA]</scope>
</reference>
<dbReference type="AlphaFoldDB" id="A0A4C1ZYP6"/>
<evidence type="ECO:0000313" key="2">
    <source>
        <dbReference type="EMBL" id="GBP91993.1"/>
    </source>
</evidence>
<proteinExistence type="predicted"/>